<reference evidence="13 14" key="1">
    <citation type="submission" date="2024-07" db="EMBL/GenBank/DDBJ databases">
        <title>Section-level genome sequencing and comparative genomics of Aspergillus sections Usti and Cavernicolus.</title>
        <authorList>
            <consortium name="Lawrence Berkeley National Laboratory"/>
            <person name="Nybo J.L."/>
            <person name="Vesth T.C."/>
            <person name="Theobald S."/>
            <person name="Frisvad J.C."/>
            <person name="Larsen T.O."/>
            <person name="Kjaerboelling I."/>
            <person name="Rothschild-Mancinelli K."/>
            <person name="Lyhne E.K."/>
            <person name="Kogle M.E."/>
            <person name="Barry K."/>
            <person name="Clum A."/>
            <person name="Na H."/>
            <person name="Ledsgaard L."/>
            <person name="Lin J."/>
            <person name="Lipzen A."/>
            <person name="Kuo A."/>
            <person name="Riley R."/>
            <person name="Mondo S."/>
            <person name="LaButti K."/>
            <person name="Haridas S."/>
            <person name="Pangalinan J."/>
            <person name="Salamov A.A."/>
            <person name="Simmons B.A."/>
            <person name="Magnuson J.K."/>
            <person name="Chen J."/>
            <person name="Drula E."/>
            <person name="Henrissat B."/>
            <person name="Wiebenga A."/>
            <person name="Lubbers R.J."/>
            <person name="Gomes A.C."/>
            <person name="Makela M.R."/>
            <person name="Stajich J."/>
            <person name="Grigoriev I.V."/>
            <person name="Mortensen U.H."/>
            <person name="De vries R.P."/>
            <person name="Baker S.E."/>
            <person name="Andersen M.R."/>
        </authorList>
    </citation>
    <scope>NUCLEOTIDE SEQUENCE [LARGE SCALE GENOMIC DNA]</scope>
    <source>
        <strain evidence="13 14">CBS 600.67</strain>
    </source>
</reference>
<evidence type="ECO:0000256" key="4">
    <source>
        <dbReference type="ARBA" id="ARBA00022692"/>
    </source>
</evidence>
<evidence type="ECO:0000256" key="3">
    <source>
        <dbReference type="ARBA" id="ARBA00022448"/>
    </source>
</evidence>
<evidence type="ECO:0000256" key="1">
    <source>
        <dbReference type="ARBA" id="ARBA00004572"/>
    </source>
</evidence>
<comment type="subcellular location">
    <subcellularLocation>
        <location evidence="1">Mitochondrion outer membrane</location>
        <topology evidence="1">Single-pass membrane protein</topology>
    </subcellularLocation>
</comment>
<gene>
    <name evidence="13" type="ORF">BDW59DRAFT_143164</name>
</gene>
<evidence type="ECO:0000256" key="5">
    <source>
        <dbReference type="ARBA" id="ARBA00022787"/>
    </source>
</evidence>
<evidence type="ECO:0000313" key="13">
    <source>
        <dbReference type="EMBL" id="KAL2828466.1"/>
    </source>
</evidence>
<accession>A0ABR4IL12</accession>
<dbReference type="EMBL" id="JBFXLS010000020">
    <property type="protein sequence ID" value="KAL2828466.1"/>
    <property type="molecule type" value="Genomic_DNA"/>
</dbReference>
<keyword evidence="3" id="KW-0813">Transport</keyword>
<protein>
    <submittedName>
        <fullName evidence="13">Mitochondrial outer membrane translocase complex, subunit Tom22</fullName>
    </submittedName>
</protein>
<keyword evidence="7" id="KW-1133">Transmembrane helix</keyword>
<keyword evidence="9" id="KW-0496">Mitochondrion</keyword>
<evidence type="ECO:0000256" key="11">
    <source>
        <dbReference type="ARBA" id="ARBA00023170"/>
    </source>
</evidence>
<keyword evidence="8" id="KW-0811">Translocation</keyword>
<evidence type="ECO:0000256" key="6">
    <source>
        <dbReference type="ARBA" id="ARBA00022927"/>
    </source>
</evidence>
<evidence type="ECO:0000256" key="12">
    <source>
        <dbReference type="SAM" id="MobiDB-lite"/>
    </source>
</evidence>
<name>A0ABR4IL12_9EURO</name>
<keyword evidence="5" id="KW-1000">Mitochondrion outer membrane</keyword>
<evidence type="ECO:0000256" key="2">
    <source>
        <dbReference type="ARBA" id="ARBA00009874"/>
    </source>
</evidence>
<comment type="similarity">
    <text evidence="2">Belongs to the Tom22 family.</text>
</comment>
<evidence type="ECO:0000256" key="7">
    <source>
        <dbReference type="ARBA" id="ARBA00022989"/>
    </source>
</evidence>
<feature type="region of interest" description="Disordered" evidence="12">
    <location>
        <begin position="1"/>
        <end position="49"/>
    </location>
</feature>
<keyword evidence="14" id="KW-1185">Reference proteome</keyword>
<dbReference type="InterPro" id="IPR005683">
    <property type="entry name" value="Tom22"/>
</dbReference>
<sequence length="154" mass="17068">MVKLTEVEDEHFADEKPQASKHNVLLTSDDEDEDDYTDTESEISVEDDADLESESLYERLYALKDIIPPSARTQVTSSVSRVSSFAKSTISFSGNALWILSTSAFLLGVPWALAFAEEEQYVQMEREQGMIKGANEMLAPGAPSAEEQQTQPTL</sequence>
<feature type="compositionally biased region" description="Acidic residues" evidence="12">
    <location>
        <begin position="28"/>
        <end position="49"/>
    </location>
</feature>
<dbReference type="PANTHER" id="PTHR12504:SF0">
    <property type="entry name" value="MITOCHONDRIAL IMPORT RECEPTOR SUBUNIT TOM22 HOMOLOG"/>
    <property type="match status" value="1"/>
</dbReference>
<organism evidence="13 14">
    <name type="scientific">Aspergillus cavernicola</name>
    <dbReference type="NCBI Taxonomy" id="176166"/>
    <lineage>
        <taxon>Eukaryota</taxon>
        <taxon>Fungi</taxon>
        <taxon>Dikarya</taxon>
        <taxon>Ascomycota</taxon>
        <taxon>Pezizomycotina</taxon>
        <taxon>Eurotiomycetes</taxon>
        <taxon>Eurotiomycetidae</taxon>
        <taxon>Eurotiales</taxon>
        <taxon>Aspergillaceae</taxon>
        <taxon>Aspergillus</taxon>
        <taxon>Aspergillus subgen. Nidulantes</taxon>
    </lineage>
</organism>
<evidence type="ECO:0000256" key="10">
    <source>
        <dbReference type="ARBA" id="ARBA00023136"/>
    </source>
</evidence>
<keyword evidence="10" id="KW-0472">Membrane</keyword>
<keyword evidence="4" id="KW-0812">Transmembrane</keyword>
<dbReference type="Proteomes" id="UP001610335">
    <property type="component" value="Unassembled WGS sequence"/>
</dbReference>
<evidence type="ECO:0000256" key="8">
    <source>
        <dbReference type="ARBA" id="ARBA00023010"/>
    </source>
</evidence>
<dbReference type="CDD" id="cd22884">
    <property type="entry name" value="TOM22"/>
    <property type="match status" value="1"/>
</dbReference>
<dbReference type="Pfam" id="PF04281">
    <property type="entry name" value="Tom22"/>
    <property type="match status" value="1"/>
</dbReference>
<dbReference type="PANTHER" id="PTHR12504">
    <property type="entry name" value="MITOCHONDRIAL IMPORT RECEPTOR SUBUNIT TOM22"/>
    <property type="match status" value="1"/>
</dbReference>
<comment type="caution">
    <text evidence="13">The sequence shown here is derived from an EMBL/GenBank/DDBJ whole genome shotgun (WGS) entry which is preliminary data.</text>
</comment>
<evidence type="ECO:0000313" key="14">
    <source>
        <dbReference type="Proteomes" id="UP001610335"/>
    </source>
</evidence>
<proteinExistence type="inferred from homology"/>
<keyword evidence="11" id="KW-0675">Receptor</keyword>
<evidence type="ECO:0000256" key="9">
    <source>
        <dbReference type="ARBA" id="ARBA00023128"/>
    </source>
</evidence>
<keyword evidence="6" id="KW-0653">Protein transport</keyword>